<protein>
    <submittedName>
        <fullName evidence="1">Uncharacterized protein</fullName>
    </submittedName>
</protein>
<accession>A0ABU4KQZ9</accession>
<organism evidence="1 2">
    <name type="scientific">Brevundimonas vesicularis</name>
    <name type="common">Pseudomonas vesicularis</name>
    <dbReference type="NCBI Taxonomy" id="41276"/>
    <lineage>
        <taxon>Bacteria</taxon>
        <taxon>Pseudomonadati</taxon>
        <taxon>Pseudomonadota</taxon>
        <taxon>Alphaproteobacteria</taxon>
        <taxon>Caulobacterales</taxon>
        <taxon>Caulobacteraceae</taxon>
        <taxon>Brevundimonas</taxon>
    </lineage>
</organism>
<sequence length="107" mass="12002">MVYLIVLEADGRLHPRWLSGRSFEAARREGLRWIRCRPDAVQALLFEGSRLRAVLDQTSEKARDDHPVSERDLYKASRAGSRLSTIQSRAPVVTVRRAERISSGGGG</sequence>
<keyword evidence="2" id="KW-1185">Reference proteome</keyword>
<dbReference type="Proteomes" id="UP001272940">
    <property type="component" value="Unassembled WGS sequence"/>
</dbReference>
<evidence type="ECO:0000313" key="1">
    <source>
        <dbReference type="EMBL" id="MDX2335219.1"/>
    </source>
</evidence>
<dbReference type="EMBL" id="JAMYEC010000005">
    <property type="protein sequence ID" value="MDX2335219.1"/>
    <property type="molecule type" value="Genomic_DNA"/>
</dbReference>
<proteinExistence type="predicted"/>
<dbReference type="RefSeq" id="WP_003170295.1">
    <property type="nucleotide sequence ID" value="NZ_JAMYEC010000005.1"/>
</dbReference>
<comment type="caution">
    <text evidence="1">The sequence shown here is derived from an EMBL/GenBank/DDBJ whole genome shotgun (WGS) entry which is preliminary data.</text>
</comment>
<evidence type="ECO:0000313" key="2">
    <source>
        <dbReference type="Proteomes" id="UP001272940"/>
    </source>
</evidence>
<name>A0ABU4KQZ9_BREVE</name>
<gene>
    <name evidence="1" type="ORF">NJD11_09735</name>
</gene>
<reference evidence="1 2" key="1">
    <citation type="journal article" date="2023" name="FEMS Microbes">
        <title>Whole genomes of deep-sea sponge-associated bacteria exhibit high novel natural product potential.</title>
        <authorList>
            <person name="Hesketh-Best P.J."/>
            <person name="January G.G."/>
            <person name="Koch M.J."/>
            <person name="Warburton P.J."/>
            <person name="Howell K.L."/>
            <person name="Upton M."/>
        </authorList>
    </citation>
    <scope>NUCLEOTIDE SEQUENCE [LARGE SCALE GENOMIC DNA]</scope>
    <source>
        <strain evidence="1 2">PC206-O</strain>
    </source>
</reference>